<dbReference type="Pfam" id="PF12395">
    <property type="entry name" value="DUF3658"/>
    <property type="match status" value="1"/>
</dbReference>
<accession>B8FDP6</accession>
<proteinExistence type="predicted"/>
<dbReference type="eggNOG" id="ENOG5033G62">
    <property type="taxonomic scope" value="Bacteria"/>
</dbReference>
<evidence type="ECO:0000313" key="2">
    <source>
        <dbReference type="EMBL" id="ACL06677.1"/>
    </source>
</evidence>
<dbReference type="KEGG" id="dal:Dalk_5006"/>
<keyword evidence="3" id="KW-1185">Reference proteome</keyword>
<dbReference type="AlphaFoldDB" id="B8FDP6"/>
<dbReference type="HOGENOM" id="CLU_177611_0_0_7"/>
<evidence type="ECO:0000313" key="3">
    <source>
        <dbReference type="Proteomes" id="UP000000739"/>
    </source>
</evidence>
<protein>
    <recommendedName>
        <fullName evidence="1">DUF3658 domain-containing protein</fullName>
    </recommendedName>
</protein>
<organism evidence="2 3">
    <name type="scientific">Desulfatibacillum aliphaticivorans</name>
    <dbReference type="NCBI Taxonomy" id="218208"/>
    <lineage>
        <taxon>Bacteria</taxon>
        <taxon>Pseudomonadati</taxon>
        <taxon>Thermodesulfobacteriota</taxon>
        <taxon>Desulfobacteria</taxon>
        <taxon>Desulfobacterales</taxon>
        <taxon>Desulfatibacillaceae</taxon>
        <taxon>Desulfatibacillum</taxon>
    </lineage>
</organism>
<name>B8FDP6_DESAL</name>
<dbReference type="EMBL" id="CP001322">
    <property type="protein sequence ID" value="ACL06677.1"/>
    <property type="molecule type" value="Genomic_DNA"/>
</dbReference>
<evidence type="ECO:0000259" key="1">
    <source>
        <dbReference type="Pfam" id="PF12395"/>
    </source>
</evidence>
<feature type="domain" description="DUF3658" evidence="1">
    <location>
        <begin position="23"/>
        <end position="91"/>
    </location>
</feature>
<gene>
    <name evidence="2" type="ordered locus">Dalk_5006</name>
</gene>
<dbReference type="InterPro" id="IPR022123">
    <property type="entry name" value="DUF3658"/>
</dbReference>
<dbReference type="Proteomes" id="UP000000739">
    <property type="component" value="Chromosome"/>
</dbReference>
<dbReference type="RefSeq" id="WP_015949714.1">
    <property type="nucleotide sequence ID" value="NC_011768.1"/>
</dbReference>
<sequence>MEDKPLPYPDLSPEEEELAAKLSDQELAEIDNVLLSEASDRWLKQARIVGKAWLKFYDRFPGIPDIFYAMRVSKLVDEGFLEAQGNLKFIRFSEVKLKNNQIKS</sequence>
<reference evidence="2 3" key="1">
    <citation type="journal article" date="2012" name="Environ. Microbiol.">
        <title>The genome sequence of Desulfatibacillum alkenivorans AK-01: a blueprint for anaerobic alkane oxidation.</title>
        <authorList>
            <person name="Callaghan A.V."/>
            <person name="Morris B.E."/>
            <person name="Pereira I.A."/>
            <person name="McInerney M.J."/>
            <person name="Austin R.N."/>
            <person name="Groves J.T."/>
            <person name="Kukor J.J."/>
            <person name="Suflita J.M."/>
            <person name="Young L.Y."/>
            <person name="Zylstra G.J."/>
            <person name="Wawrik B."/>
        </authorList>
    </citation>
    <scope>NUCLEOTIDE SEQUENCE [LARGE SCALE GENOMIC DNA]</scope>
    <source>
        <strain evidence="2 3">AK-01</strain>
    </source>
</reference>